<comment type="catalytic activity">
    <reaction evidence="7">
        <text>4-imidazolone-5-propanoate + H2O = N-formimidoyl-L-glutamate</text>
        <dbReference type="Rhea" id="RHEA:23660"/>
        <dbReference type="ChEBI" id="CHEBI:15377"/>
        <dbReference type="ChEBI" id="CHEBI:58928"/>
        <dbReference type="ChEBI" id="CHEBI:77893"/>
        <dbReference type="EC" id="3.5.2.7"/>
    </reaction>
</comment>
<evidence type="ECO:0000256" key="1">
    <source>
        <dbReference type="ARBA" id="ARBA00012864"/>
    </source>
</evidence>
<evidence type="ECO:0000256" key="7">
    <source>
        <dbReference type="HAMAP-Rule" id="MF_00372"/>
    </source>
</evidence>
<keyword evidence="4 7" id="KW-0369">Histidine metabolism</keyword>
<reference evidence="9 10" key="1">
    <citation type="submission" date="2016-11" db="EMBL/GenBank/DDBJ databases">
        <authorList>
            <person name="Varghese N."/>
            <person name="Submissions S."/>
        </authorList>
    </citation>
    <scope>NUCLEOTIDE SEQUENCE [LARGE SCALE GENOMIC DNA]</scope>
    <source>
        <strain evidence="9 10">DSM 20664</strain>
    </source>
</reference>
<comment type="cofactor">
    <cofactor evidence="7">
        <name>Zn(2+)</name>
        <dbReference type="ChEBI" id="CHEBI:29105"/>
    </cofactor>
    <cofactor evidence="7">
        <name>Fe(3+)</name>
        <dbReference type="ChEBI" id="CHEBI:29034"/>
    </cofactor>
    <text evidence="7">Binds 1 zinc or iron ion per subunit.</text>
</comment>
<feature type="binding site" evidence="7">
    <location>
        <position position="91"/>
    </location>
    <ligand>
        <name>4-imidazolone-5-propanoate</name>
        <dbReference type="ChEBI" id="CHEBI:77893"/>
    </ligand>
</feature>
<feature type="binding site" evidence="7">
    <location>
        <position position="330"/>
    </location>
    <ligand>
        <name>4-imidazolone-5-propanoate</name>
        <dbReference type="ChEBI" id="CHEBI:77893"/>
    </ligand>
</feature>
<dbReference type="Pfam" id="PF01979">
    <property type="entry name" value="Amidohydro_1"/>
    <property type="match status" value="1"/>
</dbReference>
<dbReference type="HAMAP" id="MF_00372">
    <property type="entry name" value="HutI"/>
    <property type="match status" value="1"/>
</dbReference>
<keyword evidence="5 7" id="KW-0862">Zinc</keyword>
<protein>
    <recommendedName>
        <fullName evidence="1 7">Imidazolonepropionase</fullName>
        <ecNumber evidence="1 7">3.5.2.7</ecNumber>
    </recommendedName>
    <alternativeName>
        <fullName evidence="7">Imidazolone-5-propionate hydrolase</fullName>
    </alternativeName>
</protein>
<evidence type="ECO:0000259" key="8">
    <source>
        <dbReference type="Pfam" id="PF01979"/>
    </source>
</evidence>
<keyword evidence="2 7" id="KW-0479">Metal-binding</keyword>
<feature type="binding site" evidence="7">
    <location>
        <position position="154"/>
    </location>
    <ligand>
        <name>N-formimidoyl-L-glutamate</name>
        <dbReference type="ChEBI" id="CHEBI:58928"/>
    </ligand>
</feature>
<comment type="subcellular location">
    <subcellularLocation>
        <location evidence="7">Cytoplasm</location>
    </subcellularLocation>
</comment>
<dbReference type="Proteomes" id="UP000185093">
    <property type="component" value="Unassembled WGS sequence"/>
</dbReference>
<feature type="binding site" evidence="7">
    <location>
        <position position="84"/>
    </location>
    <ligand>
        <name>Fe(3+)</name>
        <dbReference type="ChEBI" id="CHEBI:29034"/>
    </ligand>
</feature>
<feature type="binding site" evidence="7">
    <location>
        <position position="251"/>
    </location>
    <ligand>
        <name>Fe(3+)</name>
        <dbReference type="ChEBI" id="CHEBI:29034"/>
    </ligand>
</feature>
<evidence type="ECO:0000256" key="4">
    <source>
        <dbReference type="ARBA" id="ARBA00022808"/>
    </source>
</evidence>
<dbReference type="PANTHER" id="PTHR42752:SF1">
    <property type="entry name" value="IMIDAZOLONEPROPIONASE-RELATED"/>
    <property type="match status" value="1"/>
</dbReference>
<feature type="binding site" evidence="7">
    <location>
        <position position="254"/>
    </location>
    <ligand>
        <name>4-imidazolone-5-propanoate</name>
        <dbReference type="ChEBI" id="CHEBI:77893"/>
    </ligand>
</feature>
<proteinExistence type="inferred from homology"/>
<dbReference type="EC" id="3.5.2.7" evidence="1 7"/>
<dbReference type="InterPro" id="IPR006680">
    <property type="entry name" value="Amidohydro-rel"/>
</dbReference>
<comment type="similarity">
    <text evidence="7">Belongs to the metallo-dependent hydrolases superfamily. HutI family.</text>
</comment>
<evidence type="ECO:0000256" key="5">
    <source>
        <dbReference type="ARBA" id="ARBA00022833"/>
    </source>
</evidence>
<feature type="binding site" evidence="7">
    <location>
        <position position="82"/>
    </location>
    <ligand>
        <name>Zn(2+)</name>
        <dbReference type="ChEBI" id="CHEBI:29105"/>
    </ligand>
</feature>
<evidence type="ECO:0000313" key="9">
    <source>
        <dbReference type="EMBL" id="SIN63414.1"/>
    </source>
</evidence>
<dbReference type="InterPro" id="IPR005920">
    <property type="entry name" value="HutI"/>
</dbReference>
<keyword evidence="7" id="KW-0963">Cytoplasm</keyword>
<dbReference type="NCBIfam" id="TIGR01224">
    <property type="entry name" value="hutI"/>
    <property type="match status" value="1"/>
</dbReference>
<dbReference type="PANTHER" id="PTHR42752">
    <property type="entry name" value="IMIDAZOLONEPROPIONASE"/>
    <property type="match status" value="1"/>
</dbReference>
<comment type="caution">
    <text evidence="9">The sequence shown here is derived from an EMBL/GenBank/DDBJ whole genome shotgun (WGS) entry which is preliminary data.</text>
</comment>
<feature type="binding site" evidence="7">
    <location>
        <position position="329"/>
    </location>
    <ligand>
        <name>N-formimidoyl-L-glutamate</name>
        <dbReference type="ChEBI" id="CHEBI:58928"/>
    </ligand>
</feature>
<name>A0ABY1JBG1_9BACT</name>
<dbReference type="SUPFAM" id="SSF51556">
    <property type="entry name" value="Metallo-dependent hydrolases"/>
    <property type="match status" value="1"/>
</dbReference>
<feature type="binding site" evidence="7">
    <location>
        <position position="186"/>
    </location>
    <ligand>
        <name>4-imidazolone-5-propanoate</name>
        <dbReference type="ChEBI" id="CHEBI:77893"/>
    </ligand>
</feature>
<dbReference type="EMBL" id="FSQZ01000001">
    <property type="protein sequence ID" value="SIN63414.1"/>
    <property type="molecule type" value="Genomic_DNA"/>
</dbReference>
<dbReference type="InterPro" id="IPR032466">
    <property type="entry name" value="Metal_Hydrolase"/>
</dbReference>
<feature type="domain" description="Amidohydrolase-related" evidence="8">
    <location>
        <begin position="74"/>
        <end position="411"/>
    </location>
</feature>
<evidence type="ECO:0000313" key="10">
    <source>
        <dbReference type="Proteomes" id="UP000185093"/>
    </source>
</evidence>
<feature type="binding site" evidence="7">
    <location>
        <position position="251"/>
    </location>
    <ligand>
        <name>Zn(2+)</name>
        <dbReference type="ChEBI" id="CHEBI:29105"/>
    </ligand>
</feature>
<feature type="binding site" evidence="7">
    <location>
        <position position="84"/>
    </location>
    <ligand>
        <name>Zn(2+)</name>
        <dbReference type="ChEBI" id="CHEBI:29105"/>
    </ligand>
</feature>
<keyword evidence="6 7" id="KW-0408">Iron</keyword>
<feature type="binding site" evidence="7">
    <location>
        <position position="325"/>
    </location>
    <ligand>
        <name>Zn(2+)</name>
        <dbReference type="ChEBI" id="CHEBI:29105"/>
    </ligand>
</feature>
<evidence type="ECO:0000256" key="6">
    <source>
        <dbReference type="ARBA" id="ARBA00023004"/>
    </source>
</evidence>
<sequence>MMTLKLFRNARIYTPIDDGKPLAGNEMGYVAVTEEGALIVEEGYIASIGQEREILESLPSGEEVEEIDLEGRCIIPGFVDPHTHACFMGTREREFVMRLQGASYLDILKMGGGILSTVDKVRSASKEELYENTKEVVSRAAKSGITTIEIKSGYGLSLEHEIKMLEVIGQLNGNPLDVVPTFMGAHAIPMEYKDNPKAYVELVIDEMIPYVAKRNLAKYCDVFCEEGVFSVEDARRILQAARGYGLGLKLHADEVYDLGGAKLAAELKVDSAEHLLAASDEGLRAMAQNGILAVLLPATAFSLRKPFARARRMMELGVPVALATDCNPGSCYCESMEMVYRLAVLGMGLSMEEALTASTLNAAYAIGMARQVGSLQRGKKADFVVLEGETPGVMAYHLGATNVKEVYKMGKKI</sequence>
<dbReference type="Gene3D" id="3.20.20.140">
    <property type="entry name" value="Metal-dependent hydrolases"/>
    <property type="match status" value="1"/>
</dbReference>
<dbReference type="Gene3D" id="2.30.40.10">
    <property type="entry name" value="Urease, subunit C, domain 1"/>
    <property type="match status" value="1"/>
</dbReference>
<feature type="binding site" evidence="7">
    <location>
        <position position="325"/>
    </location>
    <ligand>
        <name>Fe(3+)</name>
        <dbReference type="ChEBI" id="CHEBI:29034"/>
    </ligand>
</feature>
<accession>A0ABY1JBG1</accession>
<evidence type="ECO:0000256" key="3">
    <source>
        <dbReference type="ARBA" id="ARBA00022801"/>
    </source>
</evidence>
<dbReference type="InterPro" id="IPR011059">
    <property type="entry name" value="Metal-dep_hydrolase_composite"/>
</dbReference>
<comment type="function">
    <text evidence="7">Catalyzes the hydrolytic cleavage of the carbon-nitrogen bond in imidazolone-5-propanoate to yield N-formimidoyl-L-glutamate. It is the third step in the universal histidine degradation pathway.</text>
</comment>
<comment type="pathway">
    <text evidence="7">Amino-acid degradation; L-histidine degradation into L-glutamate; N-formimidoyl-L-glutamate from L-histidine: step 3/3.</text>
</comment>
<dbReference type="SUPFAM" id="SSF51338">
    <property type="entry name" value="Composite domain of metallo-dependent hydrolases"/>
    <property type="match status" value="1"/>
</dbReference>
<feature type="binding site" evidence="7">
    <location>
        <position position="154"/>
    </location>
    <ligand>
        <name>4-imidazolone-5-propanoate</name>
        <dbReference type="ChEBI" id="CHEBI:77893"/>
    </ligand>
</feature>
<organism evidence="9 10">
    <name type="scientific">Acetomicrobium flavidum</name>
    <dbReference type="NCBI Taxonomy" id="49896"/>
    <lineage>
        <taxon>Bacteria</taxon>
        <taxon>Thermotogati</taxon>
        <taxon>Synergistota</taxon>
        <taxon>Synergistia</taxon>
        <taxon>Synergistales</taxon>
        <taxon>Acetomicrobiaceae</taxon>
        <taxon>Acetomicrobium</taxon>
    </lineage>
</organism>
<evidence type="ECO:0000256" key="2">
    <source>
        <dbReference type="ARBA" id="ARBA00022723"/>
    </source>
</evidence>
<feature type="binding site" evidence="7">
    <location>
        <position position="82"/>
    </location>
    <ligand>
        <name>Fe(3+)</name>
        <dbReference type="ChEBI" id="CHEBI:29034"/>
    </ligand>
</feature>
<keyword evidence="3 7" id="KW-0378">Hydrolase</keyword>
<keyword evidence="10" id="KW-1185">Reference proteome</keyword>
<gene>
    <name evidence="7" type="primary">hutI</name>
    <name evidence="9" type="ORF">SAMN05444368_0392</name>
</gene>
<feature type="binding site" evidence="7">
    <location>
        <position position="327"/>
    </location>
    <ligand>
        <name>N-formimidoyl-L-glutamate</name>
        <dbReference type="ChEBI" id="CHEBI:58928"/>
    </ligand>
</feature>
<dbReference type="CDD" id="cd01296">
    <property type="entry name" value="Imidazolone-5PH"/>
    <property type="match status" value="1"/>
</dbReference>